<dbReference type="AlphaFoldDB" id="A0A942UM86"/>
<dbReference type="InterPro" id="IPR014079">
    <property type="entry name" value="Phosphate_butyryltransferase"/>
</dbReference>
<dbReference type="Pfam" id="PF01515">
    <property type="entry name" value="PTA_PTB"/>
    <property type="match status" value="1"/>
</dbReference>
<dbReference type="GO" id="GO:0050182">
    <property type="term" value="F:phosphate butyryltransferase activity"/>
    <property type="evidence" value="ECO:0007669"/>
    <property type="project" value="UniProtKB-EC"/>
</dbReference>
<gene>
    <name evidence="5" type="primary">yqiS</name>
    <name evidence="5" type="ORF">KHA91_06285</name>
</gene>
<keyword evidence="6" id="KW-1185">Reference proteome</keyword>
<evidence type="ECO:0000313" key="6">
    <source>
        <dbReference type="Proteomes" id="UP000676456"/>
    </source>
</evidence>
<proteinExistence type="inferred from homology"/>
<dbReference type="RefSeq" id="WP_213097320.1">
    <property type="nucleotide sequence ID" value="NZ_JAGYPN010000001.1"/>
</dbReference>
<dbReference type="EC" id="2.3.1.19" evidence="5"/>
<dbReference type="InterPro" id="IPR050500">
    <property type="entry name" value="Phos_Acetyltrans/Butyryltrans"/>
</dbReference>
<dbReference type="GO" id="GO:0019605">
    <property type="term" value="P:butyrate metabolic process"/>
    <property type="evidence" value="ECO:0007669"/>
    <property type="project" value="InterPro"/>
</dbReference>
<dbReference type="InterPro" id="IPR002505">
    <property type="entry name" value="PTA_PTB"/>
</dbReference>
<evidence type="ECO:0000256" key="2">
    <source>
        <dbReference type="ARBA" id="ARBA00022679"/>
    </source>
</evidence>
<dbReference type="Gene3D" id="3.40.718.10">
    <property type="entry name" value="Isopropylmalate Dehydrogenase"/>
    <property type="match status" value="1"/>
</dbReference>
<sequence>MKLDKILEKSVNTNATVAIAAAEDPELLRVVAEAAERNMANFILFGNHDALEAIIDSHRPWLKNSGKIQIFHAVDSTDAAKLAVESVKNKKADILMKGNVPTATLLKAVLHKELGLRTGRVLSHVAVFEVEGYDRLITVTDAAMNLQPNLEQKQQIIHNAVQIVKSIGVDIPKVSLIAAVEVVNPAMQATLDAAVLTQMNRRGQITGCNIDGPLALDNAISIHAAKQKGIESDVAGKADILLVPNIESGNVLYKSLIYFANAKVGAIIAGAKAPIVLTSRADSAESKVYSLALAICAAQNKQS</sequence>
<protein>
    <submittedName>
        <fullName evidence="5">Phosphate butyryltransferase</fullName>
        <ecNumber evidence="5">2.3.1.19</ecNumber>
    </submittedName>
</protein>
<evidence type="ECO:0000256" key="3">
    <source>
        <dbReference type="ARBA" id="ARBA00023315"/>
    </source>
</evidence>
<dbReference type="NCBIfam" id="TIGR02706">
    <property type="entry name" value="P_butyryltrans"/>
    <property type="match status" value="1"/>
</dbReference>
<dbReference type="NCBIfam" id="NF005837">
    <property type="entry name" value="PRK07742.1"/>
    <property type="match status" value="1"/>
</dbReference>
<dbReference type="PANTHER" id="PTHR43356:SF2">
    <property type="entry name" value="PHOSPHATE ACETYLTRANSFERASE"/>
    <property type="match status" value="1"/>
</dbReference>
<keyword evidence="2 5" id="KW-0808">Transferase</keyword>
<organism evidence="5 6">
    <name type="scientific">Lederbergia citrea</name>
    <dbReference type="NCBI Taxonomy" id="2833581"/>
    <lineage>
        <taxon>Bacteria</taxon>
        <taxon>Bacillati</taxon>
        <taxon>Bacillota</taxon>
        <taxon>Bacilli</taxon>
        <taxon>Bacillales</taxon>
        <taxon>Bacillaceae</taxon>
        <taxon>Lederbergia</taxon>
    </lineage>
</organism>
<dbReference type="PIRSF" id="PIRSF000428">
    <property type="entry name" value="P_Ac_trans"/>
    <property type="match status" value="1"/>
</dbReference>
<dbReference type="PANTHER" id="PTHR43356">
    <property type="entry name" value="PHOSPHATE ACETYLTRANSFERASE"/>
    <property type="match status" value="1"/>
</dbReference>
<dbReference type="SUPFAM" id="SSF53659">
    <property type="entry name" value="Isocitrate/Isopropylmalate dehydrogenase-like"/>
    <property type="match status" value="1"/>
</dbReference>
<dbReference type="Proteomes" id="UP000676456">
    <property type="component" value="Unassembled WGS sequence"/>
</dbReference>
<name>A0A942UM86_9BACI</name>
<reference evidence="5 6" key="1">
    <citation type="submission" date="2021-05" db="EMBL/GenBank/DDBJ databases">
        <title>Novel Bacillus species.</title>
        <authorList>
            <person name="Liu G."/>
        </authorList>
    </citation>
    <scope>NUCLEOTIDE SEQUENCE [LARGE SCALE GENOMIC DNA]</scope>
    <source>
        <strain evidence="5 6">FJAT-49682</strain>
    </source>
</reference>
<dbReference type="EMBL" id="JAGYPN010000001">
    <property type="protein sequence ID" value="MBS4222367.1"/>
    <property type="molecule type" value="Genomic_DNA"/>
</dbReference>
<dbReference type="NCBIfam" id="NF006045">
    <property type="entry name" value="PRK08190.1"/>
    <property type="match status" value="1"/>
</dbReference>
<feature type="domain" description="Phosphate acetyl/butaryl transferase" evidence="4">
    <location>
        <begin position="77"/>
        <end position="294"/>
    </location>
</feature>
<dbReference type="InterPro" id="IPR012147">
    <property type="entry name" value="P_Ac_Bu_trans"/>
</dbReference>
<comment type="similarity">
    <text evidence="1">Belongs to the phosphate acetyltransferase and butyryltransferase family.</text>
</comment>
<keyword evidence="3 5" id="KW-0012">Acyltransferase</keyword>
<evidence type="ECO:0000259" key="4">
    <source>
        <dbReference type="Pfam" id="PF01515"/>
    </source>
</evidence>
<evidence type="ECO:0000256" key="1">
    <source>
        <dbReference type="ARBA" id="ARBA00005656"/>
    </source>
</evidence>
<evidence type="ECO:0000313" key="5">
    <source>
        <dbReference type="EMBL" id="MBS4222367.1"/>
    </source>
</evidence>
<accession>A0A942UM86</accession>
<comment type="caution">
    <text evidence="5">The sequence shown here is derived from an EMBL/GenBank/DDBJ whole genome shotgun (WGS) entry which is preliminary data.</text>
</comment>